<evidence type="ECO:0000256" key="1">
    <source>
        <dbReference type="SAM" id="MobiDB-lite"/>
    </source>
</evidence>
<dbReference type="SUPFAM" id="SSF53098">
    <property type="entry name" value="Ribonuclease H-like"/>
    <property type="match status" value="1"/>
</dbReference>
<name>A0ABQ5H0X4_9ASTR</name>
<dbReference type="PANTHER" id="PTHR42648:SF18">
    <property type="entry name" value="RETROTRANSPOSON, UNCLASSIFIED-LIKE PROTEIN"/>
    <property type="match status" value="1"/>
</dbReference>
<dbReference type="Gene3D" id="3.30.420.10">
    <property type="entry name" value="Ribonuclease H-like superfamily/Ribonuclease H"/>
    <property type="match status" value="1"/>
</dbReference>
<feature type="compositionally biased region" description="Polar residues" evidence="1">
    <location>
        <begin position="67"/>
        <end position="77"/>
    </location>
</feature>
<dbReference type="PANTHER" id="PTHR42648">
    <property type="entry name" value="TRANSPOSASE, PUTATIVE-RELATED"/>
    <property type="match status" value="1"/>
</dbReference>
<gene>
    <name evidence="3" type="ORF">Tco_1055801</name>
</gene>
<comment type="caution">
    <text evidence="3">The sequence shown here is derived from an EMBL/GenBank/DDBJ whole genome shotgun (WGS) entry which is preliminary data.</text>
</comment>
<dbReference type="InterPro" id="IPR036397">
    <property type="entry name" value="RNaseH_sf"/>
</dbReference>
<reference evidence="3" key="1">
    <citation type="journal article" date="2022" name="Int. J. Mol. Sci.">
        <title>Draft Genome of Tanacetum Coccineum: Genomic Comparison of Closely Related Tanacetum-Family Plants.</title>
        <authorList>
            <person name="Yamashiro T."/>
            <person name="Shiraishi A."/>
            <person name="Nakayama K."/>
            <person name="Satake H."/>
        </authorList>
    </citation>
    <scope>NUCLEOTIDE SEQUENCE</scope>
</reference>
<accession>A0ABQ5H0X4</accession>
<feature type="region of interest" description="Disordered" evidence="1">
    <location>
        <begin position="58"/>
        <end position="77"/>
    </location>
</feature>
<dbReference type="Proteomes" id="UP001151760">
    <property type="component" value="Unassembled WGS sequence"/>
</dbReference>
<dbReference type="Pfam" id="PF00665">
    <property type="entry name" value="rve"/>
    <property type="match status" value="1"/>
</dbReference>
<sequence>MSKSKHTQPVEQLELSEDNVPVALFYKSQTIALMLADHKPRSNTKKNRIFLAKSVNKKKVGEHPKTNKSSLKTTNHINSSINSQRTGILCGRTGTQSVFCSRGFNLYTISVKDMMKSSPNLFVVQSLQEQIMVVTSSFEPLELRMSTRPMRVQTIYGKKYILVKVDDYSSFTWVKFFRSKDETPEVIIKFLKQIQIGLNKTVRYIRTDNGTEFSNQVLTEYYERVGIFHQKSVLETLQQNGVVERRNRTLMEAARIMLIFSKASMFLWAEVLSEPMAPVQLSTGLAPTFLMHGQISSRLVPNPVPAAPYVPPTNKELENLFQLMFDEYLKSRLKRA</sequence>
<dbReference type="EMBL" id="BQNB010019082">
    <property type="protein sequence ID" value="GJT81459.1"/>
    <property type="molecule type" value="Genomic_DNA"/>
</dbReference>
<reference evidence="3" key="2">
    <citation type="submission" date="2022-01" db="EMBL/GenBank/DDBJ databases">
        <authorList>
            <person name="Yamashiro T."/>
            <person name="Shiraishi A."/>
            <person name="Satake H."/>
            <person name="Nakayama K."/>
        </authorList>
    </citation>
    <scope>NUCLEOTIDE SEQUENCE</scope>
</reference>
<keyword evidence="4" id="KW-1185">Reference proteome</keyword>
<dbReference type="InterPro" id="IPR012337">
    <property type="entry name" value="RNaseH-like_sf"/>
</dbReference>
<evidence type="ECO:0000259" key="2">
    <source>
        <dbReference type="PROSITE" id="PS50994"/>
    </source>
</evidence>
<proteinExistence type="predicted"/>
<dbReference type="PROSITE" id="PS50994">
    <property type="entry name" value="INTEGRASE"/>
    <property type="match status" value="1"/>
</dbReference>
<protein>
    <submittedName>
        <fullName evidence="3">Retrovirus-related pol polyprotein from transposon TNT 1-94</fullName>
    </submittedName>
</protein>
<dbReference type="InterPro" id="IPR001584">
    <property type="entry name" value="Integrase_cat-core"/>
</dbReference>
<feature type="domain" description="Integrase catalytic" evidence="2">
    <location>
        <begin position="136"/>
        <end position="309"/>
    </location>
</feature>
<evidence type="ECO:0000313" key="3">
    <source>
        <dbReference type="EMBL" id="GJT81459.1"/>
    </source>
</evidence>
<evidence type="ECO:0000313" key="4">
    <source>
        <dbReference type="Proteomes" id="UP001151760"/>
    </source>
</evidence>
<dbReference type="InterPro" id="IPR039537">
    <property type="entry name" value="Retrotran_Ty1/copia-like"/>
</dbReference>
<organism evidence="3 4">
    <name type="scientific">Tanacetum coccineum</name>
    <dbReference type="NCBI Taxonomy" id="301880"/>
    <lineage>
        <taxon>Eukaryota</taxon>
        <taxon>Viridiplantae</taxon>
        <taxon>Streptophyta</taxon>
        <taxon>Embryophyta</taxon>
        <taxon>Tracheophyta</taxon>
        <taxon>Spermatophyta</taxon>
        <taxon>Magnoliopsida</taxon>
        <taxon>eudicotyledons</taxon>
        <taxon>Gunneridae</taxon>
        <taxon>Pentapetalae</taxon>
        <taxon>asterids</taxon>
        <taxon>campanulids</taxon>
        <taxon>Asterales</taxon>
        <taxon>Asteraceae</taxon>
        <taxon>Asteroideae</taxon>
        <taxon>Anthemideae</taxon>
        <taxon>Anthemidinae</taxon>
        <taxon>Tanacetum</taxon>
    </lineage>
</organism>